<proteinExistence type="predicted"/>
<dbReference type="EMBL" id="CDMC01000018">
    <property type="protein sequence ID" value="CEL10475.1"/>
    <property type="molecule type" value="Genomic_DNA"/>
</dbReference>
<dbReference type="PROSITE" id="PS50297">
    <property type="entry name" value="ANK_REP_REGION"/>
    <property type="match status" value="1"/>
</dbReference>
<dbReference type="PANTHER" id="PTHR24198">
    <property type="entry name" value="ANKYRIN REPEAT AND PROTEIN KINASE DOMAIN-CONTAINING PROTEIN"/>
    <property type="match status" value="1"/>
</dbReference>
<dbReference type="Pfam" id="PF12796">
    <property type="entry name" value="Ank_2"/>
    <property type="match status" value="1"/>
</dbReference>
<organism evidence="4 5">
    <name type="scientific">Aspergillus calidoustus</name>
    <dbReference type="NCBI Taxonomy" id="454130"/>
    <lineage>
        <taxon>Eukaryota</taxon>
        <taxon>Fungi</taxon>
        <taxon>Dikarya</taxon>
        <taxon>Ascomycota</taxon>
        <taxon>Pezizomycotina</taxon>
        <taxon>Eurotiomycetes</taxon>
        <taxon>Eurotiomycetidae</taxon>
        <taxon>Eurotiales</taxon>
        <taxon>Aspergillaceae</taxon>
        <taxon>Aspergillus</taxon>
        <taxon>Aspergillus subgen. Nidulantes</taxon>
    </lineage>
</organism>
<protein>
    <submittedName>
        <fullName evidence="4">Uncharacterized protein</fullName>
    </submittedName>
</protein>
<dbReference type="InterPro" id="IPR036770">
    <property type="entry name" value="Ankyrin_rpt-contain_sf"/>
</dbReference>
<gene>
    <name evidence="4" type="ORF">ASPCAL13594</name>
</gene>
<dbReference type="Proteomes" id="UP000054771">
    <property type="component" value="Unassembled WGS sequence"/>
</dbReference>
<dbReference type="SMART" id="SM00248">
    <property type="entry name" value="ANK"/>
    <property type="match status" value="4"/>
</dbReference>
<evidence type="ECO:0000313" key="5">
    <source>
        <dbReference type="Proteomes" id="UP000054771"/>
    </source>
</evidence>
<name>A0A0U5GF22_ASPCI</name>
<dbReference type="Pfam" id="PF00023">
    <property type="entry name" value="Ank"/>
    <property type="match status" value="1"/>
</dbReference>
<evidence type="ECO:0000256" key="3">
    <source>
        <dbReference type="PROSITE-ProRule" id="PRU00023"/>
    </source>
</evidence>
<dbReference type="AlphaFoldDB" id="A0A0U5GF22"/>
<dbReference type="PANTHER" id="PTHR24198:SF165">
    <property type="entry name" value="ANKYRIN REPEAT-CONTAINING PROTEIN-RELATED"/>
    <property type="match status" value="1"/>
</dbReference>
<dbReference type="STRING" id="454130.A0A0U5GF22"/>
<keyword evidence="5" id="KW-1185">Reference proteome</keyword>
<dbReference type="Gene3D" id="1.25.40.20">
    <property type="entry name" value="Ankyrin repeat-containing domain"/>
    <property type="match status" value="1"/>
</dbReference>
<feature type="repeat" description="ANK" evidence="3">
    <location>
        <begin position="169"/>
        <end position="201"/>
    </location>
</feature>
<sequence length="300" mass="33266">MAYEKDSTNFNDLVPNADIQVASKEYIYEDDQEDVWSLREGRIADTRLNQIARTINDDNALALKALLPTEYSDEAFFPGSRGPLLKAPEDLTLQRATALVWASAGSVNVVEDPLDRGANVLSERGKVWSEKWPTNYCAAFYLAAMNGHAHILKILFEGYPELLEARTVWGQTALFLAAQGGNLTAVEDLLARGADPAATDPFKEIALHVACSGGHLQVCQALLRSIIRNGGNYDRATAKAIINAPAAITDFFQEEYHSTFQLKKRQIWEIIYGPRRVRVSCTLKEPVELVDTSSFILTTM</sequence>
<evidence type="ECO:0000313" key="4">
    <source>
        <dbReference type="EMBL" id="CEL10475.1"/>
    </source>
</evidence>
<dbReference type="InterPro" id="IPR002110">
    <property type="entry name" value="Ankyrin_rpt"/>
</dbReference>
<keyword evidence="2 3" id="KW-0040">ANK repeat</keyword>
<reference evidence="5" key="1">
    <citation type="journal article" date="2016" name="Genome Announc.">
        <title>Draft genome sequences of fungus Aspergillus calidoustus.</title>
        <authorList>
            <person name="Horn F."/>
            <person name="Linde J."/>
            <person name="Mattern D.J."/>
            <person name="Walther G."/>
            <person name="Guthke R."/>
            <person name="Scherlach K."/>
            <person name="Martin K."/>
            <person name="Brakhage A.A."/>
            <person name="Petzke L."/>
            <person name="Valiante V."/>
        </authorList>
    </citation>
    <scope>NUCLEOTIDE SEQUENCE [LARGE SCALE GENOMIC DNA]</scope>
    <source>
        <strain evidence="5">SF006504</strain>
    </source>
</reference>
<dbReference type="SUPFAM" id="SSF48403">
    <property type="entry name" value="Ankyrin repeat"/>
    <property type="match status" value="1"/>
</dbReference>
<evidence type="ECO:0000256" key="2">
    <source>
        <dbReference type="ARBA" id="ARBA00023043"/>
    </source>
</evidence>
<evidence type="ECO:0000256" key="1">
    <source>
        <dbReference type="ARBA" id="ARBA00022737"/>
    </source>
</evidence>
<dbReference type="OrthoDB" id="341259at2759"/>
<accession>A0A0U5GF22</accession>
<keyword evidence="1" id="KW-0677">Repeat</keyword>
<dbReference type="PROSITE" id="PS50088">
    <property type="entry name" value="ANK_REPEAT"/>
    <property type="match status" value="1"/>
</dbReference>